<dbReference type="PRINTS" id="PR00744">
    <property type="entry name" value="GLHYDRLASE37"/>
</dbReference>
<feature type="chain" id="PRO_5043459143" evidence="3">
    <location>
        <begin position="22"/>
        <end position="571"/>
    </location>
</feature>
<reference evidence="4" key="1">
    <citation type="submission" date="2023-03" db="EMBL/GenBank/DDBJ databases">
        <title>Edaphobacter sp.</title>
        <authorList>
            <person name="Huber K.J."/>
            <person name="Papendorf J."/>
            <person name="Pilke C."/>
            <person name="Bunk B."/>
            <person name="Sproeer C."/>
            <person name="Pester M."/>
        </authorList>
    </citation>
    <scope>NUCLEOTIDE SEQUENCE</scope>
    <source>
        <strain evidence="4">DSM 110680</strain>
    </source>
</reference>
<dbReference type="EMBL" id="CP121196">
    <property type="protein sequence ID" value="XBH17541.1"/>
    <property type="molecule type" value="Genomic_DNA"/>
</dbReference>
<sequence>MKLLRLSFIALAAIGIPSAVAQETPQSTGAAATNKTPDPAATLAYIHDAWTTLTRSMTDCHSLVDIKVTANPILYMPADVPTPPEVSALSDKCKVKVVVLPRRIEKLGDVRPEELPAAGLLYLPNPYVVPGGRFNEMYGWDSYFILLGLEADHHEALAKGMVDNFLFEIEHYGAVLNANRTYYLTRSQPPFLTAMIRAVYENPASFPATPAGRTEAHAWLSRAYTLAEKDYSTWTRPEHKAGMTGLARYFDYGVGPVPEMADDSTYYSDVIRWLEAHPHAVSAEEAGAPYLVKGSEHPSDAEEVRLKQTSCDVKISVVCMRAYADGYRLSKDFYLGDRAMRESGFDPSYRFGPFDGSTHHYAPVCLNSLLYRYERDLEHIGLLLGKGTEAARWGKKAQSRNAAIHRYLWKPQQGVFADYDFAKHKSSDYAYISSLYPLWAGVASREEAKKVVAKLNLFERPGGLSMSNTDSGMQWDEPFGWAPTNWVGVSGLVTAGFRDDAKRLAAKWDATVDQGFANDGTIREKYNVVSGNANVQVSAGYKTNVIGFGWTNAVYLKMKEVVGDQIRQVAD</sequence>
<keyword evidence="1" id="KW-0378">Hydrolase</keyword>
<evidence type="ECO:0000313" key="4">
    <source>
        <dbReference type="EMBL" id="XBH17541.1"/>
    </source>
</evidence>
<accession>A0AAU7DJM3</accession>
<dbReference type="AlphaFoldDB" id="A0AAU7DJM3"/>
<dbReference type="InterPro" id="IPR008928">
    <property type="entry name" value="6-hairpin_glycosidase_sf"/>
</dbReference>
<dbReference type="PANTHER" id="PTHR23403:SF6">
    <property type="entry name" value="CYTOSOLIC NEUTRAL TREHALASE-RELATED"/>
    <property type="match status" value="1"/>
</dbReference>
<gene>
    <name evidence="4" type="ORF">P8935_23615</name>
</gene>
<dbReference type="GO" id="GO:0004555">
    <property type="term" value="F:alpha,alpha-trehalase activity"/>
    <property type="evidence" value="ECO:0007669"/>
    <property type="project" value="InterPro"/>
</dbReference>
<dbReference type="Pfam" id="PF01204">
    <property type="entry name" value="Trehalase"/>
    <property type="match status" value="2"/>
</dbReference>
<evidence type="ECO:0000256" key="1">
    <source>
        <dbReference type="ARBA" id="ARBA00022801"/>
    </source>
</evidence>
<evidence type="ECO:0000256" key="3">
    <source>
        <dbReference type="SAM" id="SignalP"/>
    </source>
</evidence>
<name>A0AAU7DJM3_9BACT</name>
<dbReference type="PROSITE" id="PS00927">
    <property type="entry name" value="TREHALASE_1"/>
    <property type="match status" value="1"/>
</dbReference>
<dbReference type="PANTHER" id="PTHR23403">
    <property type="entry name" value="TREHALASE"/>
    <property type="match status" value="1"/>
</dbReference>
<dbReference type="Gene3D" id="1.50.10.10">
    <property type="match status" value="1"/>
</dbReference>
<dbReference type="RefSeq" id="WP_348262765.1">
    <property type="nucleotide sequence ID" value="NZ_CP121196.1"/>
</dbReference>
<keyword evidence="2 4" id="KW-0326">Glycosidase</keyword>
<dbReference type="InterPro" id="IPR001661">
    <property type="entry name" value="Glyco_hydro_37"/>
</dbReference>
<dbReference type="GO" id="GO:0005993">
    <property type="term" value="P:trehalose catabolic process"/>
    <property type="evidence" value="ECO:0007669"/>
    <property type="project" value="TreeGrafter"/>
</dbReference>
<feature type="signal peptide" evidence="3">
    <location>
        <begin position="1"/>
        <end position="21"/>
    </location>
</feature>
<proteinExistence type="predicted"/>
<dbReference type="InterPro" id="IPR012341">
    <property type="entry name" value="6hp_glycosidase-like_sf"/>
</dbReference>
<protein>
    <submittedName>
        <fullName evidence="4">Trehalase family glycosidase</fullName>
    </submittedName>
</protein>
<dbReference type="PROSITE" id="PS00928">
    <property type="entry name" value="TREHALASE_2"/>
    <property type="match status" value="1"/>
</dbReference>
<dbReference type="InterPro" id="IPR018232">
    <property type="entry name" value="Glyco_hydro_37_CS"/>
</dbReference>
<evidence type="ECO:0000256" key="2">
    <source>
        <dbReference type="ARBA" id="ARBA00023295"/>
    </source>
</evidence>
<organism evidence="4">
    <name type="scientific">Telmatobacter sp. DSM 110680</name>
    <dbReference type="NCBI Taxonomy" id="3036704"/>
    <lineage>
        <taxon>Bacteria</taxon>
        <taxon>Pseudomonadati</taxon>
        <taxon>Acidobacteriota</taxon>
        <taxon>Terriglobia</taxon>
        <taxon>Terriglobales</taxon>
        <taxon>Acidobacteriaceae</taxon>
        <taxon>Telmatobacter</taxon>
    </lineage>
</organism>
<keyword evidence="3" id="KW-0732">Signal</keyword>
<dbReference type="SUPFAM" id="SSF48208">
    <property type="entry name" value="Six-hairpin glycosidases"/>
    <property type="match status" value="1"/>
</dbReference>